<feature type="compositionally biased region" description="Low complexity" evidence="1">
    <location>
        <begin position="28"/>
        <end position="38"/>
    </location>
</feature>
<organism evidence="3">
    <name type="scientific">Camponotus floridanus</name>
    <name type="common">Florida carpenter ant</name>
    <dbReference type="NCBI Taxonomy" id="104421"/>
    <lineage>
        <taxon>Eukaryota</taxon>
        <taxon>Metazoa</taxon>
        <taxon>Ecdysozoa</taxon>
        <taxon>Arthropoda</taxon>
        <taxon>Hexapoda</taxon>
        <taxon>Insecta</taxon>
        <taxon>Pterygota</taxon>
        <taxon>Neoptera</taxon>
        <taxon>Endopterygota</taxon>
        <taxon>Hymenoptera</taxon>
        <taxon>Apocrita</taxon>
        <taxon>Aculeata</taxon>
        <taxon>Formicoidea</taxon>
        <taxon>Formicidae</taxon>
        <taxon>Formicinae</taxon>
        <taxon>Camponotus</taxon>
    </lineage>
</organism>
<dbReference type="AlphaFoldDB" id="E2A8Y4"/>
<proteinExistence type="predicted"/>
<keyword evidence="3" id="KW-1185">Reference proteome</keyword>
<evidence type="ECO:0000313" key="2">
    <source>
        <dbReference type="EMBL" id="EFN70083.1"/>
    </source>
</evidence>
<gene>
    <name evidence="2" type="ORF">EAG_07478</name>
</gene>
<feature type="region of interest" description="Disordered" evidence="1">
    <location>
        <begin position="1"/>
        <end position="38"/>
    </location>
</feature>
<dbReference type="InParanoid" id="E2A8Y4"/>
<reference evidence="2 3" key="1">
    <citation type="journal article" date="2010" name="Science">
        <title>Genomic comparison of the ants Camponotus floridanus and Harpegnathos saltator.</title>
        <authorList>
            <person name="Bonasio R."/>
            <person name="Zhang G."/>
            <person name="Ye C."/>
            <person name="Mutti N.S."/>
            <person name="Fang X."/>
            <person name="Qin N."/>
            <person name="Donahue G."/>
            <person name="Yang P."/>
            <person name="Li Q."/>
            <person name="Li C."/>
            <person name="Zhang P."/>
            <person name="Huang Z."/>
            <person name="Berger S.L."/>
            <person name="Reinberg D."/>
            <person name="Wang J."/>
            <person name="Liebig J."/>
        </authorList>
    </citation>
    <scope>NUCLEOTIDE SEQUENCE [LARGE SCALE GENOMIC DNA]</scope>
    <source>
        <strain evidence="3">C129</strain>
    </source>
</reference>
<feature type="compositionally biased region" description="Low complexity" evidence="1">
    <location>
        <begin position="1"/>
        <end position="11"/>
    </location>
</feature>
<evidence type="ECO:0000256" key="1">
    <source>
        <dbReference type="SAM" id="MobiDB-lite"/>
    </source>
</evidence>
<sequence>MRGPRPGLPRMMPRRMWKRKRGADDDQSAASVPPESVSPLAAPFAGSCGLSPVDLLYREASIVARATASQVAPEDQSRYVPRRSRQQPYKLDASSSGALCEASLSLSPSVYRR</sequence>
<protein>
    <submittedName>
        <fullName evidence="2">Uncharacterized protein</fullName>
    </submittedName>
</protein>
<dbReference type="Proteomes" id="UP000000311">
    <property type="component" value="Unassembled WGS sequence"/>
</dbReference>
<accession>E2A8Y4</accession>
<dbReference type="EMBL" id="GL437703">
    <property type="protein sequence ID" value="EFN70083.1"/>
    <property type="molecule type" value="Genomic_DNA"/>
</dbReference>
<name>E2A8Y4_CAMFO</name>
<feature type="compositionally biased region" description="Basic residues" evidence="1">
    <location>
        <begin position="12"/>
        <end position="21"/>
    </location>
</feature>
<feature type="region of interest" description="Disordered" evidence="1">
    <location>
        <begin position="67"/>
        <end position="96"/>
    </location>
</feature>
<evidence type="ECO:0000313" key="3">
    <source>
        <dbReference type="Proteomes" id="UP000000311"/>
    </source>
</evidence>